<feature type="transmembrane region" description="Helical" evidence="1">
    <location>
        <begin position="20"/>
        <end position="46"/>
    </location>
</feature>
<keyword evidence="1" id="KW-0472">Membrane</keyword>
<dbReference type="Proteomes" id="UP000502415">
    <property type="component" value="Chromosome"/>
</dbReference>
<sequence>MSQELVYERGVEDAKQFARILYVAHALTFLFSAGMLSILVLIVNYVKRPDTAGTLVYSHHTWMIRSFWWYAIWFALATVIFFTLGFILIGLPIAWAMWGIAWIWMAYRIIRGFLDLNNNRAMPV</sequence>
<dbReference type="RefSeq" id="WP_170204713.1">
    <property type="nucleotide sequence ID" value="NZ_CP051685.1"/>
</dbReference>
<gene>
    <name evidence="2" type="ORF">HH212_23575</name>
</gene>
<organism evidence="2 3">
    <name type="scientific">Massilia forsythiae</name>
    <dbReference type="NCBI Taxonomy" id="2728020"/>
    <lineage>
        <taxon>Bacteria</taxon>
        <taxon>Pseudomonadati</taxon>
        <taxon>Pseudomonadota</taxon>
        <taxon>Betaproteobacteria</taxon>
        <taxon>Burkholderiales</taxon>
        <taxon>Oxalobacteraceae</taxon>
        <taxon>Telluria group</taxon>
        <taxon>Massilia</taxon>
    </lineage>
</organism>
<feature type="transmembrane region" description="Helical" evidence="1">
    <location>
        <begin position="67"/>
        <end position="89"/>
    </location>
</feature>
<dbReference type="AlphaFoldDB" id="A0A7Z2W0E6"/>
<protein>
    <recommendedName>
        <fullName evidence="4">Transmembrane protein</fullName>
    </recommendedName>
</protein>
<keyword evidence="3" id="KW-1185">Reference proteome</keyword>
<evidence type="ECO:0000313" key="3">
    <source>
        <dbReference type="Proteomes" id="UP000502415"/>
    </source>
</evidence>
<keyword evidence="1" id="KW-0812">Transmembrane</keyword>
<evidence type="ECO:0000313" key="2">
    <source>
        <dbReference type="EMBL" id="QJE02631.1"/>
    </source>
</evidence>
<proteinExistence type="predicted"/>
<feature type="transmembrane region" description="Helical" evidence="1">
    <location>
        <begin position="95"/>
        <end position="114"/>
    </location>
</feature>
<evidence type="ECO:0000256" key="1">
    <source>
        <dbReference type="SAM" id="Phobius"/>
    </source>
</evidence>
<reference evidence="2 3" key="1">
    <citation type="submission" date="2020-04" db="EMBL/GenBank/DDBJ databases">
        <title>Genome sequencing of novel species.</title>
        <authorList>
            <person name="Heo J."/>
            <person name="Kim S.-J."/>
            <person name="Kim J.-S."/>
            <person name="Hong S.-B."/>
            <person name="Kwon S.-W."/>
        </authorList>
    </citation>
    <scope>NUCLEOTIDE SEQUENCE [LARGE SCALE GENOMIC DNA]</scope>
    <source>
        <strain evidence="2 3">GN2-R2</strain>
    </source>
</reference>
<accession>A0A7Z2W0E6</accession>
<evidence type="ECO:0008006" key="4">
    <source>
        <dbReference type="Google" id="ProtNLM"/>
    </source>
</evidence>
<name>A0A7Z2W0E6_9BURK</name>
<dbReference type="EMBL" id="CP051685">
    <property type="protein sequence ID" value="QJE02631.1"/>
    <property type="molecule type" value="Genomic_DNA"/>
</dbReference>
<dbReference type="KEGG" id="mfy:HH212_23575"/>
<keyword evidence="1" id="KW-1133">Transmembrane helix</keyword>